<keyword evidence="2" id="KW-1185">Reference proteome</keyword>
<accession>A0ABQ9WPL5</accession>
<protein>
    <submittedName>
        <fullName evidence="1">Uncharacterized protein</fullName>
    </submittedName>
</protein>
<reference evidence="1 2" key="1">
    <citation type="journal article" date="2022" name="bioRxiv">
        <title>Genomics of Preaxostyla Flagellates Illuminates Evolutionary Transitions and the Path Towards Mitochondrial Loss.</title>
        <authorList>
            <person name="Novak L.V.F."/>
            <person name="Treitli S.C."/>
            <person name="Pyrih J."/>
            <person name="Halakuc P."/>
            <person name="Pipaliya S.V."/>
            <person name="Vacek V."/>
            <person name="Brzon O."/>
            <person name="Soukal P."/>
            <person name="Eme L."/>
            <person name="Dacks J.B."/>
            <person name="Karnkowska A."/>
            <person name="Elias M."/>
            <person name="Hampl V."/>
        </authorList>
    </citation>
    <scope>NUCLEOTIDE SEQUENCE [LARGE SCALE GENOMIC DNA]</scope>
    <source>
        <strain evidence="1">NAU3</strain>
        <tissue evidence="1">Gut</tissue>
    </source>
</reference>
<gene>
    <name evidence="1" type="ORF">BLNAU_24013</name>
</gene>
<evidence type="ECO:0000313" key="2">
    <source>
        <dbReference type="Proteomes" id="UP001281761"/>
    </source>
</evidence>
<proteinExistence type="predicted"/>
<dbReference type="Proteomes" id="UP001281761">
    <property type="component" value="Unassembled WGS sequence"/>
</dbReference>
<sequence>MKTNVPPSTISHLKCLSCMRWYACIAGTSVRIQFGAAKVRDLAESDAADGTGDHATILSREKDDLTFNGFINQTDGTCMDCEAVDTLEEEEAISRAI</sequence>
<organism evidence="1 2">
    <name type="scientific">Blattamonas nauphoetae</name>
    <dbReference type="NCBI Taxonomy" id="2049346"/>
    <lineage>
        <taxon>Eukaryota</taxon>
        <taxon>Metamonada</taxon>
        <taxon>Preaxostyla</taxon>
        <taxon>Oxymonadida</taxon>
        <taxon>Blattamonas</taxon>
    </lineage>
</organism>
<comment type="caution">
    <text evidence="1">The sequence shown here is derived from an EMBL/GenBank/DDBJ whole genome shotgun (WGS) entry which is preliminary data.</text>
</comment>
<name>A0ABQ9WPL5_9EUKA</name>
<evidence type="ECO:0000313" key="1">
    <source>
        <dbReference type="EMBL" id="KAK2941079.1"/>
    </source>
</evidence>
<dbReference type="EMBL" id="JARBJD010000554">
    <property type="protein sequence ID" value="KAK2941079.1"/>
    <property type="molecule type" value="Genomic_DNA"/>
</dbReference>